<dbReference type="AlphaFoldDB" id="A0A843VYL4"/>
<organism evidence="1 2">
    <name type="scientific">Colocasia esculenta</name>
    <name type="common">Wild taro</name>
    <name type="synonym">Arum esculentum</name>
    <dbReference type="NCBI Taxonomy" id="4460"/>
    <lineage>
        <taxon>Eukaryota</taxon>
        <taxon>Viridiplantae</taxon>
        <taxon>Streptophyta</taxon>
        <taxon>Embryophyta</taxon>
        <taxon>Tracheophyta</taxon>
        <taxon>Spermatophyta</taxon>
        <taxon>Magnoliopsida</taxon>
        <taxon>Liliopsida</taxon>
        <taxon>Araceae</taxon>
        <taxon>Aroideae</taxon>
        <taxon>Colocasieae</taxon>
        <taxon>Colocasia</taxon>
    </lineage>
</organism>
<proteinExistence type="predicted"/>
<dbReference type="Proteomes" id="UP000652761">
    <property type="component" value="Unassembled WGS sequence"/>
</dbReference>
<protein>
    <submittedName>
        <fullName evidence="1">Uncharacterized protein</fullName>
    </submittedName>
</protein>
<sequence>MVEELSSNSNLSSGQQNKAELVSDRLDEFLLQGRYVERRKPRVGFVLRVLREGFAVALRAATRSRHLDLSRSEGGLSCRHDNSRMLSFEHRRCGGLVGLHSSLYLLVERQLDLSSVAARLRGSPVLFFRVSNWCREPVDVTRVW</sequence>
<gene>
    <name evidence="1" type="ORF">Taro_032201</name>
</gene>
<reference evidence="1" key="1">
    <citation type="submission" date="2017-07" db="EMBL/GenBank/DDBJ databases">
        <title>Taro Niue Genome Assembly and Annotation.</title>
        <authorList>
            <person name="Atibalentja N."/>
            <person name="Keating K."/>
            <person name="Fields C.J."/>
        </authorList>
    </citation>
    <scope>NUCLEOTIDE SEQUENCE</scope>
    <source>
        <strain evidence="1">Niue_2</strain>
        <tissue evidence="1">Leaf</tissue>
    </source>
</reference>
<name>A0A843VYL4_COLES</name>
<keyword evidence="2" id="KW-1185">Reference proteome</keyword>
<evidence type="ECO:0000313" key="2">
    <source>
        <dbReference type="Proteomes" id="UP000652761"/>
    </source>
</evidence>
<evidence type="ECO:0000313" key="1">
    <source>
        <dbReference type="EMBL" id="MQL99477.1"/>
    </source>
</evidence>
<feature type="non-terminal residue" evidence="1">
    <location>
        <position position="1"/>
    </location>
</feature>
<dbReference type="EMBL" id="NMUH01002356">
    <property type="protein sequence ID" value="MQL99477.1"/>
    <property type="molecule type" value="Genomic_DNA"/>
</dbReference>
<accession>A0A843VYL4</accession>
<comment type="caution">
    <text evidence="1">The sequence shown here is derived from an EMBL/GenBank/DDBJ whole genome shotgun (WGS) entry which is preliminary data.</text>
</comment>